<evidence type="ECO:0008006" key="5">
    <source>
        <dbReference type="Google" id="ProtNLM"/>
    </source>
</evidence>
<keyword evidence="4" id="KW-1185">Reference proteome</keyword>
<reference evidence="3 4" key="1">
    <citation type="submission" date="2020-06" db="EMBL/GenBank/DDBJ databases">
        <authorList>
            <person name="Li R."/>
            <person name="Bekaert M."/>
        </authorList>
    </citation>
    <scope>NUCLEOTIDE SEQUENCE [LARGE SCALE GENOMIC DNA]</scope>
    <source>
        <strain evidence="4">wild</strain>
    </source>
</reference>
<dbReference type="InterPro" id="IPR013083">
    <property type="entry name" value="Znf_RING/FYVE/PHD"/>
</dbReference>
<dbReference type="EMBL" id="CACVKT020007690">
    <property type="protein sequence ID" value="CAC5410122.1"/>
    <property type="molecule type" value="Genomic_DNA"/>
</dbReference>
<evidence type="ECO:0000313" key="4">
    <source>
        <dbReference type="Proteomes" id="UP000507470"/>
    </source>
</evidence>
<gene>
    <name evidence="3" type="ORF">MCOR_43327</name>
</gene>
<feature type="region of interest" description="Disordered" evidence="2">
    <location>
        <begin position="210"/>
        <end position="231"/>
    </location>
</feature>
<evidence type="ECO:0000256" key="1">
    <source>
        <dbReference type="SAM" id="Coils"/>
    </source>
</evidence>
<dbReference type="AlphaFoldDB" id="A0A6J8DR50"/>
<name>A0A6J8DR50_MYTCO</name>
<sequence length="317" mass="36811">MSEKHDLTFYLTYNAIKDEIKHLEILPEEPYYAQVQRFDRRLIFRDIEHRIKVDFDERKDDWSSCLECAGKSKSMEQLTKKNQELWEDLRSSCLECAGKNKSIEQLTKKNEELSENLQRYLKIIQAKEVEIISGDIQINPGPPKRQPKNPCTVCLKGVIATSKATSCDECEKWTHIKCTVTITDSIYKSMLEGKYHHFLCDTCTLQQLPQINPPETESPANNTSHDYSNNDYDYPSEVGDTRFEFSKQNGMHFIHLNARSLLPNISELKRVATRTNAAVISVTETWLDSSDSDGEIHIDGYSVLRKDRKRRRSMHFH</sequence>
<proteinExistence type="predicted"/>
<dbReference type="OrthoDB" id="5990272at2759"/>
<dbReference type="Proteomes" id="UP000507470">
    <property type="component" value="Unassembled WGS sequence"/>
</dbReference>
<protein>
    <recommendedName>
        <fullName evidence="5">PHD-type domain-containing protein</fullName>
    </recommendedName>
</protein>
<feature type="coiled-coil region" evidence="1">
    <location>
        <begin position="96"/>
        <end position="130"/>
    </location>
</feature>
<evidence type="ECO:0000313" key="3">
    <source>
        <dbReference type="EMBL" id="CAC5410122.1"/>
    </source>
</evidence>
<dbReference type="SUPFAM" id="SSF57903">
    <property type="entry name" value="FYVE/PHD zinc finger"/>
    <property type="match status" value="1"/>
</dbReference>
<evidence type="ECO:0000256" key="2">
    <source>
        <dbReference type="SAM" id="MobiDB-lite"/>
    </source>
</evidence>
<dbReference type="Gene3D" id="3.30.40.10">
    <property type="entry name" value="Zinc/RING finger domain, C3HC4 (zinc finger)"/>
    <property type="match status" value="1"/>
</dbReference>
<accession>A0A6J8DR50</accession>
<dbReference type="InterPro" id="IPR011011">
    <property type="entry name" value="Znf_FYVE_PHD"/>
</dbReference>
<organism evidence="3 4">
    <name type="scientific">Mytilus coruscus</name>
    <name type="common">Sea mussel</name>
    <dbReference type="NCBI Taxonomy" id="42192"/>
    <lineage>
        <taxon>Eukaryota</taxon>
        <taxon>Metazoa</taxon>
        <taxon>Spiralia</taxon>
        <taxon>Lophotrochozoa</taxon>
        <taxon>Mollusca</taxon>
        <taxon>Bivalvia</taxon>
        <taxon>Autobranchia</taxon>
        <taxon>Pteriomorphia</taxon>
        <taxon>Mytilida</taxon>
        <taxon>Mytiloidea</taxon>
        <taxon>Mytilidae</taxon>
        <taxon>Mytilinae</taxon>
        <taxon>Mytilus</taxon>
    </lineage>
</organism>
<keyword evidence="1" id="KW-0175">Coiled coil</keyword>